<sequence length="136" mass="15913">MIRREQQGRQELRKAQRTAAAEIASERGSYRPPRRNACRERSWESAADDANTVRLENRTWHLGKHLTEFVINAQVLTAEGWRTIEYVDCCHGSCHHHPQNGADPRHIARLDAIQDVTEAFRLAQDLMYERLRIIRR</sequence>
<evidence type="ECO:0000313" key="3">
    <source>
        <dbReference type="Proteomes" id="UP000466517"/>
    </source>
</evidence>
<feature type="region of interest" description="Disordered" evidence="1">
    <location>
        <begin position="1"/>
        <end position="43"/>
    </location>
</feature>
<name>A0A7I7XNE2_9MYCO</name>
<accession>A0A7I7XNE2</accession>
<dbReference type="Proteomes" id="UP000466517">
    <property type="component" value="Chromosome"/>
</dbReference>
<feature type="compositionally biased region" description="Basic and acidic residues" evidence="1">
    <location>
        <begin position="1"/>
        <end position="14"/>
    </location>
</feature>
<dbReference type="EMBL" id="AP022610">
    <property type="protein sequence ID" value="BBZ30695.1"/>
    <property type="molecule type" value="Genomic_DNA"/>
</dbReference>
<organism evidence="2 3">
    <name type="scientific">Mycolicibacterium madagascariense</name>
    <dbReference type="NCBI Taxonomy" id="212765"/>
    <lineage>
        <taxon>Bacteria</taxon>
        <taxon>Bacillati</taxon>
        <taxon>Actinomycetota</taxon>
        <taxon>Actinomycetes</taxon>
        <taxon>Mycobacteriales</taxon>
        <taxon>Mycobacteriaceae</taxon>
        <taxon>Mycolicibacterium</taxon>
    </lineage>
</organism>
<evidence type="ECO:0000313" key="2">
    <source>
        <dbReference type="EMBL" id="BBZ30695.1"/>
    </source>
</evidence>
<dbReference type="AlphaFoldDB" id="A0A7I7XNE2"/>
<dbReference type="KEGG" id="mmag:MMAD_49900"/>
<gene>
    <name evidence="2" type="ORF">MMAD_49900</name>
</gene>
<protein>
    <submittedName>
        <fullName evidence="2">Uncharacterized protein</fullName>
    </submittedName>
</protein>
<reference evidence="2 3" key="1">
    <citation type="journal article" date="2019" name="Emerg. Microbes Infect.">
        <title>Comprehensive subspecies identification of 175 nontuberculous mycobacteria species based on 7547 genomic profiles.</title>
        <authorList>
            <person name="Matsumoto Y."/>
            <person name="Kinjo T."/>
            <person name="Motooka D."/>
            <person name="Nabeya D."/>
            <person name="Jung N."/>
            <person name="Uechi K."/>
            <person name="Horii T."/>
            <person name="Iida T."/>
            <person name="Fujita J."/>
            <person name="Nakamura S."/>
        </authorList>
    </citation>
    <scope>NUCLEOTIDE SEQUENCE [LARGE SCALE GENOMIC DNA]</scope>
    <source>
        <strain evidence="2 3">JCM 13574</strain>
    </source>
</reference>
<keyword evidence="3" id="KW-1185">Reference proteome</keyword>
<proteinExistence type="predicted"/>
<evidence type="ECO:0000256" key="1">
    <source>
        <dbReference type="SAM" id="MobiDB-lite"/>
    </source>
</evidence>